<sequence>QNKNILYTDIKKIYKNNKINDYQINVLNNKKQKNDILNKYKNNYFVQKNQDLFYKKNYIQIFLHSQSFSIYQVINQTLTSIVIVFQDEFNSVLFSFRLLREPPQNYIGLSSESLGLFIFSQISQTFFTPITFYFRFSKSKFTFFWHHQLLRLVVFLQQILFIYHQEKIQQNQRHQIHFQQHHQSLFQLFMNQKILLKSNFQLYILQKLFHFIKFIH</sequence>
<dbReference type="GeneID" id="14910459"/>
<dbReference type="EMBL" id="GL983166">
    <property type="protein sequence ID" value="EGR34267.1"/>
    <property type="molecule type" value="Genomic_DNA"/>
</dbReference>
<accession>G0QKI7</accession>
<dbReference type="InParanoid" id="G0QKI7"/>
<keyword evidence="2" id="KW-1185">Reference proteome</keyword>
<dbReference type="RefSeq" id="XP_004039571.1">
    <property type="nucleotide sequence ID" value="XM_004039523.1"/>
</dbReference>
<proteinExistence type="predicted"/>
<gene>
    <name evidence="1" type="ORF">IMG5_018490</name>
</gene>
<evidence type="ECO:0000313" key="1">
    <source>
        <dbReference type="EMBL" id="EGR34267.1"/>
    </source>
</evidence>
<protein>
    <submittedName>
        <fullName evidence="1">Uncharacterized protein</fullName>
    </submittedName>
</protein>
<name>G0QKI7_ICHMU</name>
<dbReference type="AlphaFoldDB" id="G0QKI7"/>
<evidence type="ECO:0000313" key="2">
    <source>
        <dbReference type="Proteomes" id="UP000008983"/>
    </source>
</evidence>
<reference evidence="1 2" key="1">
    <citation type="submission" date="2011-07" db="EMBL/GenBank/DDBJ databases">
        <authorList>
            <person name="Coyne R."/>
            <person name="Brami D."/>
            <person name="Johnson J."/>
            <person name="Hostetler J."/>
            <person name="Hannick L."/>
            <person name="Clark T."/>
            <person name="Cassidy-Hanley D."/>
            <person name="Inman J."/>
        </authorList>
    </citation>
    <scope>NUCLEOTIDE SEQUENCE [LARGE SCALE GENOMIC DNA]</scope>
    <source>
        <strain evidence="1 2">G5</strain>
    </source>
</reference>
<feature type="non-terminal residue" evidence="1">
    <location>
        <position position="1"/>
    </location>
</feature>
<dbReference type="Proteomes" id="UP000008983">
    <property type="component" value="Unassembled WGS sequence"/>
</dbReference>
<organism evidence="1 2">
    <name type="scientific">Ichthyophthirius multifiliis</name>
    <name type="common">White spot disease agent</name>
    <name type="synonym">Ich</name>
    <dbReference type="NCBI Taxonomy" id="5932"/>
    <lineage>
        <taxon>Eukaryota</taxon>
        <taxon>Sar</taxon>
        <taxon>Alveolata</taxon>
        <taxon>Ciliophora</taxon>
        <taxon>Intramacronucleata</taxon>
        <taxon>Oligohymenophorea</taxon>
        <taxon>Hymenostomatida</taxon>
        <taxon>Ophryoglenina</taxon>
        <taxon>Ichthyophthirius</taxon>
    </lineage>
</organism>